<dbReference type="Proteomes" id="UP000824533">
    <property type="component" value="Linkage Group LG05"/>
</dbReference>
<organism evidence="1 2">
    <name type="scientific">Dendrolimus kikuchii</name>
    <dbReference type="NCBI Taxonomy" id="765133"/>
    <lineage>
        <taxon>Eukaryota</taxon>
        <taxon>Metazoa</taxon>
        <taxon>Ecdysozoa</taxon>
        <taxon>Arthropoda</taxon>
        <taxon>Hexapoda</taxon>
        <taxon>Insecta</taxon>
        <taxon>Pterygota</taxon>
        <taxon>Neoptera</taxon>
        <taxon>Endopterygota</taxon>
        <taxon>Lepidoptera</taxon>
        <taxon>Glossata</taxon>
        <taxon>Ditrysia</taxon>
        <taxon>Bombycoidea</taxon>
        <taxon>Lasiocampidae</taxon>
        <taxon>Dendrolimus</taxon>
    </lineage>
</organism>
<evidence type="ECO:0000313" key="2">
    <source>
        <dbReference type="Proteomes" id="UP000824533"/>
    </source>
</evidence>
<comment type="caution">
    <text evidence="1">The sequence shown here is derived from an EMBL/GenBank/DDBJ whole genome shotgun (WGS) entry which is preliminary data.</text>
</comment>
<gene>
    <name evidence="1" type="ORF">K1T71_003321</name>
</gene>
<reference evidence="1 2" key="1">
    <citation type="journal article" date="2021" name="Front. Genet.">
        <title>Chromosome-Level Genome Assembly Reveals Significant Gene Expansion in the Toll and IMD Signaling Pathways of Dendrolimus kikuchii.</title>
        <authorList>
            <person name="Zhou J."/>
            <person name="Wu P."/>
            <person name="Xiong Z."/>
            <person name="Liu N."/>
            <person name="Zhao N."/>
            <person name="Ji M."/>
            <person name="Qiu Y."/>
            <person name="Yang B."/>
        </authorList>
    </citation>
    <scope>NUCLEOTIDE SEQUENCE [LARGE SCALE GENOMIC DNA]</scope>
    <source>
        <strain evidence="1">Ann1</strain>
    </source>
</reference>
<dbReference type="EMBL" id="CM034391">
    <property type="protein sequence ID" value="KAJ0181236.1"/>
    <property type="molecule type" value="Genomic_DNA"/>
</dbReference>
<keyword evidence="2" id="KW-1185">Reference proteome</keyword>
<proteinExistence type="predicted"/>
<evidence type="ECO:0000313" key="1">
    <source>
        <dbReference type="EMBL" id="KAJ0181236.1"/>
    </source>
</evidence>
<name>A0ACC1DBQ0_9NEOP</name>
<accession>A0ACC1DBQ0</accession>
<protein>
    <submittedName>
        <fullName evidence="1">Uncharacterized protein</fullName>
    </submittedName>
</protein>
<sequence length="123" mass="13984">MESHMPPSPRERQAPPGPRPRQAPPLPRRSTAQAPPPPRERQTPPPPRERQAPPPPREKQLPQILTRQIPRSVIQDGPKSVEKRSVVIHDVFGESIVFEDCPSGQQMDITGTCREVWYEDYSN</sequence>